<sequence length="94" mass="10977">MNHDFRQAVCGFLMDTELDYPPALLEQQKSAINFIIVVKLVLKEKQNQHFSSKTKFLTPNSEFFCEKCNHFHFHRLQHTADDNESICGNLFTSI</sequence>
<keyword evidence="1" id="KW-1185">Reference proteome</keyword>
<reference evidence="2" key="1">
    <citation type="submission" date="2022-11" db="UniProtKB">
        <authorList>
            <consortium name="WormBaseParasite"/>
        </authorList>
    </citation>
    <scope>IDENTIFICATION</scope>
</reference>
<evidence type="ECO:0000313" key="1">
    <source>
        <dbReference type="Proteomes" id="UP000887565"/>
    </source>
</evidence>
<name>A0A915IKZ5_ROMCU</name>
<organism evidence="1 2">
    <name type="scientific">Romanomermis culicivorax</name>
    <name type="common">Nematode worm</name>
    <dbReference type="NCBI Taxonomy" id="13658"/>
    <lineage>
        <taxon>Eukaryota</taxon>
        <taxon>Metazoa</taxon>
        <taxon>Ecdysozoa</taxon>
        <taxon>Nematoda</taxon>
        <taxon>Enoplea</taxon>
        <taxon>Dorylaimia</taxon>
        <taxon>Mermithida</taxon>
        <taxon>Mermithoidea</taxon>
        <taxon>Mermithidae</taxon>
        <taxon>Romanomermis</taxon>
    </lineage>
</organism>
<dbReference type="Proteomes" id="UP000887565">
    <property type="component" value="Unplaced"/>
</dbReference>
<dbReference type="WBParaSite" id="nRc.2.0.1.t14671-RA">
    <property type="protein sequence ID" value="nRc.2.0.1.t14671-RA"/>
    <property type="gene ID" value="nRc.2.0.1.g14671"/>
</dbReference>
<proteinExistence type="predicted"/>
<protein>
    <submittedName>
        <fullName evidence="2">Uncharacterized protein</fullName>
    </submittedName>
</protein>
<evidence type="ECO:0000313" key="2">
    <source>
        <dbReference type="WBParaSite" id="nRc.2.0.1.t14671-RA"/>
    </source>
</evidence>
<dbReference type="AlphaFoldDB" id="A0A915IKZ5"/>
<accession>A0A915IKZ5</accession>